<dbReference type="GO" id="GO:0005975">
    <property type="term" value="P:carbohydrate metabolic process"/>
    <property type="evidence" value="ECO:0007669"/>
    <property type="project" value="InterPro"/>
</dbReference>
<dbReference type="FunFam" id="3.10.50.10:FF:000008">
    <property type="entry name" value="Chitinase 11"/>
    <property type="match status" value="1"/>
</dbReference>
<dbReference type="InterPro" id="IPR050314">
    <property type="entry name" value="Glycosyl_Hydrlase_18"/>
</dbReference>
<keyword evidence="2 3" id="KW-0326">Glycosidase</keyword>
<evidence type="ECO:0000256" key="4">
    <source>
        <dbReference type="RuleBase" id="RU004453"/>
    </source>
</evidence>
<dbReference type="InterPro" id="IPR029070">
    <property type="entry name" value="Chitinase_insertion_sf"/>
</dbReference>
<organism evidence="7 8">
    <name type="scientific">Octopus sinensis</name>
    <name type="common">East Asian common octopus</name>
    <dbReference type="NCBI Taxonomy" id="2607531"/>
    <lineage>
        <taxon>Eukaryota</taxon>
        <taxon>Metazoa</taxon>
        <taxon>Spiralia</taxon>
        <taxon>Lophotrochozoa</taxon>
        <taxon>Mollusca</taxon>
        <taxon>Cephalopoda</taxon>
        <taxon>Coleoidea</taxon>
        <taxon>Octopodiformes</taxon>
        <taxon>Octopoda</taxon>
        <taxon>Incirrata</taxon>
        <taxon>Octopodidae</taxon>
        <taxon>Octopus</taxon>
    </lineage>
</organism>
<evidence type="ECO:0000256" key="1">
    <source>
        <dbReference type="ARBA" id="ARBA00022801"/>
    </source>
</evidence>
<sequence>MKNLRFNTFPLPGVKCASLLCISTDGRYFSSLGIFPPFSHTDDVIFSSVYILIAVSALLLSFLGAMANVETKISANNNKKLVCYYFASGLLQVTEIDPFLCTHLIFAFAMFKHGKLTEVSPSDIKLFGQMANLKLKNPALKVMLSVQNGFSELVNSDDATIKKFYNQAIHYLREYRFDGIDLDWEFPRANEKEKYSRFLKGFRDAIINHSQNSLRPQLLLTAALPNNVRKLQNYDIDTLNSTLDFATVMAYDFHMFIKNADITTGFNSPLFPPANEKKIYSTVGLMDYYLNTGFSSSKLLVGLPTYGRTWKLKTAENHGVHAPAVNKGDPGPVIHRRGVFTYPEVCSALKNGSHYVWDSEAEVPYLYNDLLWCSFEDPESAANKAKYFLQKCGGVGVWTITFDDAEGKYSNDSQKFPIITAVKKVLMGADNKDSSPVSQPVL</sequence>
<evidence type="ECO:0000256" key="3">
    <source>
        <dbReference type="RuleBase" id="RU000489"/>
    </source>
</evidence>
<proteinExistence type="inferred from homology"/>
<feature type="domain" description="GH18" evidence="6">
    <location>
        <begin position="79"/>
        <end position="429"/>
    </location>
</feature>
<dbReference type="SUPFAM" id="SSF51445">
    <property type="entry name" value="(Trans)glycosidases"/>
    <property type="match status" value="1"/>
</dbReference>
<dbReference type="AlphaFoldDB" id="A0A7E6EYI2"/>
<evidence type="ECO:0000256" key="5">
    <source>
        <dbReference type="SAM" id="Phobius"/>
    </source>
</evidence>
<dbReference type="PROSITE" id="PS01095">
    <property type="entry name" value="GH18_1"/>
    <property type="match status" value="1"/>
</dbReference>
<dbReference type="SMART" id="SM00636">
    <property type="entry name" value="Glyco_18"/>
    <property type="match status" value="1"/>
</dbReference>
<evidence type="ECO:0000313" key="8">
    <source>
        <dbReference type="RefSeq" id="XP_036360641.1"/>
    </source>
</evidence>
<dbReference type="PANTHER" id="PTHR11177:SF317">
    <property type="entry name" value="CHITINASE 12-RELATED"/>
    <property type="match status" value="1"/>
</dbReference>
<gene>
    <name evidence="8" type="primary">LOC115214256</name>
</gene>
<dbReference type="Proteomes" id="UP000515154">
    <property type="component" value="Linkage group LG7"/>
</dbReference>
<feature type="transmembrane region" description="Helical" evidence="5">
    <location>
        <begin position="45"/>
        <end position="69"/>
    </location>
</feature>
<protein>
    <submittedName>
        <fullName evidence="8">Chitotriosidase-1 isoform X1</fullName>
    </submittedName>
</protein>
<keyword evidence="5" id="KW-1133">Transmembrane helix</keyword>
<reference evidence="8" key="1">
    <citation type="submission" date="2025-08" db="UniProtKB">
        <authorList>
            <consortium name="RefSeq"/>
        </authorList>
    </citation>
    <scope>IDENTIFICATION</scope>
</reference>
<evidence type="ECO:0000256" key="2">
    <source>
        <dbReference type="ARBA" id="ARBA00023295"/>
    </source>
</evidence>
<dbReference type="GO" id="GO:0008061">
    <property type="term" value="F:chitin binding"/>
    <property type="evidence" value="ECO:0007669"/>
    <property type="project" value="InterPro"/>
</dbReference>
<comment type="similarity">
    <text evidence="4">Belongs to the glycosyl hydrolase 18 family.</text>
</comment>
<dbReference type="Gene3D" id="3.10.50.10">
    <property type="match status" value="1"/>
</dbReference>
<dbReference type="PANTHER" id="PTHR11177">
    <property type="entry name" value="CHITINASE"/>
    <property type="match status" value="1"/>
</dbReference>
<dbReference type="GO" id="GO:0006032">
    <property type="term" value="P:chitin catabolic process"/>
    <property type="evidence" value="ECO:0007669"/>
    <property type="project" value="UniProtKB-ARBA"/>
</dbReference>
<dbReference type="PROSITE" id="PS51910">
    <property type="entry name" value="GH18_2"/>
    <property type="match status" value="1"/>
</dbReference>
<feature type="transmembrane region" description="Helical" evidence="5">
    <location>
        <begin position="81"/>
        <end position="111"/>
    </location>
</feature>
<dbReference type="InterPro" id="IPR011583">
    <property type="entry name" value="Chitinase_II/V-like_cat"/>
</dbReference>
<dbReference type="SUPFAM" id="SSF54556">
    <property type="entry name" value="Chitinase insertion domain"/>
    <property type="match status" value="1"/>
</dbReference>
<dbReference type="InterPro" id="IPR001579">
    <property type="entry name" value="Glyco_hydro_18_chit_AS"/>
</dbReference>
<accession>A0A7E6EYI2</accession>
<dbReference type="InterPro" id="IPR001223">
    <property type="entry name" value="Glyco_hydro18_cat"/>
</dbReference>
<dbReference type="GO" id="GO:0004568">
    <property type="term" value="F:chitinase activity"/>
    <property type="evidence" value="ECO:0007669"/>
    <property type="project" value="UniProtKB-ARBA"/>
</dbReference>
<dbReference type="Gene3D" id="3.20.20.80">
    <property type="entry name" value="Glycosidases"/>
    <property type="match status" value="1"/>
</dbReference>
<dbReference type="InterPro" id="IPR017853">
    <property type="entry name" value="GH"/>
</dbReference>
<keyword evidence="5" id="KW-0812">Transmembrane</keyword>
<evidence type="ECO:0000313" key="7">
    <source>
        <dbReference type="Proteomes" id="UP000515154"/>
    </source>
</evidence>
<dbReference type="RefSeq" id="XP_036360641.1">
    <property type="nucleotide sequence ID" value="XM_036504748.1"/>
</dbReference>
<keyword evidence="1 3" id="KW-0378">Hydrolase</keyword>
<keyword evidence="5" id="KW-0472">Membrane</keyword>
<dbReference type="GO" id="GO:0005576">
    <property type="term" value="C:extracellular region"/>
    <property type="evidence" value="ECO:0007669"/>
    <property type="project" value="TreeGrafter"/>
</dbReference>
<dbReference type="Pfam" id="PF00704">
    <property type="entry name" value="Glyco_hydro_18"/>
    <property type="match status" value="1"/>
</dbReference>
<keyword evidence="7" id="KW-1185">Reference proteome</keyword>
<evidence type="ECO:0000259" key="6">
    <source>
        <dbReference type="PROSITE" id="PS51910"/>
    </source>
</evidence>
<name>A0A7E6EYI2_9MOLL</name>